<dbReference type="GeneID" id="30170536"/>
<keyword evidence="4" id="KW-1185">Reference proteome</keyword>
<dbReference type="OrthoDB" id="10546693at2759"/>
<dbReference type="KEGG" id="kpin:30170536"/>
<organism evidence="2">
    <name type="scientific">Kwoniella pini CBS 10737</name>
    <dbReference type="NCBI Taxonomy" id="1296096"/>
    <lineage>
        <taxon>Eukaryota</taxon>
        <taxon>Fungi</taxon>
        <taxon>Dikarya</taxon>
        <taxon>Basidiomycota</taxon>
        <taxon>Agaricomycotina</taxon>
        <taxon>Tremellomycetes</taxon>
        <taxon>Tremellales</taxon>
        <taxon>Cryptococcaceae</taxon>
        <taxon>Kwoniella</taxon>
    </lineage>
</organism>
<gene>
    <name evidence="2" type="ORF">I206_02167</name>
    <name evidence="3" type="ORF">I206_104631</name>
</gene>
<evidence type="ECO:0000313" key="2">
    <source>
        <dbReference type="EMBL" id="OCF51453.1"/>
    </source>
</evidence>
<dbReference type="EMBL" id="KV700115">
    <property type="protein sequence ID" value="OCF51453.1"/>
    <property type="molecule type" value="Genomic_DNA"/>
</dbReference>
<accession>A0A1B9I7F6</accession>
<evidence type="ECO:0000313" key="4">
    <source>
        <dbReference type="Proteomes" id="UP000094020"/>
    </source>
</evidence>
<feature type="region of interest" description="Disordered" evidence="1">
    <location>
        <begin position="91"/>
        <end position="119"/>
    </location>
</feature>
<feature type="region of interest" description="Disordered" evidence="1">
    <location>
        <begin position="45"/>
        <end position="64"/>
    </location>
</feature>
<dbReference type="AlphaFoldDB" id="A0A1B9I7F6"/>
<reference evidence="3" key="2">
    <citation type="submission" date="2013-07" db="EMBL/GenBank/DDBJ databases">
        <authorList>
            <consortium name="The Broad Institute Genome Sequencing Platform"/>
            <person name="Cuomo C."/>
            <person name="Litvintseva A."/>
            <person name="Chen Y."/>
            <person name="Heitman J."/>
            <person name="Sun S."/>
            <person name="Springer D."/>
            <person name="Dromer F."/>
            <person name="Young S.K."/>
            <person name="Zeng Q."/>
            <person name="Gargeya S."/>
            <person name="Fitzgerald M."/>
            <person name="Abouelleil A."/>
            <person name="Alvarado L."/>
            <person name="Berlin A.M."/>
            <person name="Chapman S.B."/>
            <person name="Dewar J."/>
            <person name="Goldberg J."/>
            <person name="Griggs A."/>
            <person name="Gujja S."/>
            <person name="Hansen M."/>
            <person name="Howarth C."/>
            <person name="Imamovic A."/>
            <person name="Larimer J."/>
            <person name="McCowan C."/>
            <person name="Murphy C."/>
            <person name="Pearson M."/>
            <person name="Priest M."/>
            <person name="Roberts A."/>
            <person name="Saif S."/>
            <person name="Shea T."/>
            <person name="Sykes S."/>
            <person name="Wortman J."/>
            <person name="Nusbaum C."/>
            <person name="Birren B."/>
        </authorList>
    </citation>
    <scope>NUCLEOTIDE SEQUENCE</scope>
    <source>
        <strain evidence="3">CBS 10737</strain>
    </source>
</reference>
<evidence type="ECO:0000313" key="3">
    <source>
        <dbReference type="EMBL" id="WWC70680.1"/>
    </source>
</evidence>
<protein>
    <submittedName>
        <fullName evidence="2">Uncharacterized protein</fullName>
    </submittedName>
</protein>
<feature type="region of interest" description="Disordered" evidence="1">
    <location>
        <begin position="16"/>
        <end position="37"/>
    </location>
</feature>
<dbReference type="Proteomes" id="UP000094020">
    <property type="component" value="Chromosome 6"/>
</dbReference>
<proteinExistence type="predicted"/>
<evidence type="ECO:0000256" key="1">
    <source>
        <dbReference type="SAM" id="MobiDB-lite"/>
    </source>
</evidence>
<name>A0A1B9I7F6_9TREE</name>
<sequence>MTSSIDPVILVPMNNLGTPTATNGSTPTPADGNASSPNLVMQSAQLQNSAPCTGSSASTALGNDHLTENIHSTASRSVTSSLSSQAIVSSEPAAIPKMDPKKPISSAELFGSKTKPKQPGWIGKKWTKCKLGCSGGWQKCKERCSDCCSDCQCEVSFSMGVDF</sequence>
<reference evidence="2" key="1">
    <citation type="submission" date="2013-07" db="EMBL/GenBank/DDBJ databases">
        <title>The Genome Sequence of Cryptococcus pinus CBS10737.</title>
        <authorList>
            <consortium name="The Broad Institute Genome Sequencing Platform"/>
            <person name="Cuomo C."/>
            <person name="Litvintseva A."/>
            <person name="Chen Y."/>
            <person name="Heitman J."/>
            <person name="Sun S."/>
            <person name="Springer D."/>
            <person name="Dromer F."/>
            <person name="Young S.K."/>
            <person name="Zeng Q."/>
            <person name="Gargeya S."/>
            <person name="Fitzgerald M."/>
            <person name="Abouelleil A."/>
            <person name="Alvarado L."/>
            <person name="Berlin A.M."/>
            <person name="Chapman S.B."/>
            <person name="Dewar J."/>
            <person name="Goldberg J."/>
            <person name="Griggs A."/>
            <person name="Gujja S."/>
            <person name="Hansen M."/>
            <person name="Howarth C."/>
            <person name="Imamovic A."/>
            <person name="Larimer J."/>
            <person name="McCowan C."/>
            <person name="Murphy C."/>
            <person name="Pearson M."/>
            <person name="Priest M."/>
            <person name="Roberts A."/>
            <person name="Saif S."/>
            <person name="Shea T."/>
            <person name="Sykes S."/>
            <person name="Wortman J."/>
            <person name="Nusbaum C."/>
            <person name="Birren B."/>
        </authorList>
    </citation>
    <scope>NUCLEOTIDE SEQUENCE [LARGE SCALE GENOMIC DNA]</scope>
    <source>
        <strain evidence="2">CBS 10737</strain>
    </source>
</reference>
<reference evidence="2" key="3">
    <citation type="submission" date="2016-07" db="EMBL/GenBank/DDBJ databases">
        <title>Evolution of pathogenesis and genome organization in the Tremellales.</title>
        <authorList>
            <person name="Cuomo C."/>
            <person name="Litvintseva A."/>
            <person name="Heitman J."/>
            <person name="Chen Y."/>
            <person name="Sun S."/>
            <person name="Springer D."/>
            <person name="Dromer F."/>
            <person name="Young S."/>
            <person name="Zeng Q."/>
            <person name="Chapman S."/>
            <person name="Gujja S."/>
            <person name="Saif S."/>
            <person name="Birren B."/>
        </authorList>
    </citation>
    <scope>NUCLEOTIDE SEQUENCE</scope>
    <source>
        <strain evidence="2">CBS 10737</strain>
    </source>
</reference>
<dbReference type="EMBL" id="CP144524">
    <property type="protein sequence ID" value="WWC70680.1"/>
    <property type="molecule type" value="Genomic_DNA"/>
</dbReference>
<reference evidence="3" key="4">
    <citation type="submission" date="2024-02" db="EMBL/GenBank/DDBJ databases">
        <title>Comparative genomics of Cryptococcus and Kwoniella reveals pathogenesis evolution and contrasting modes of karyotype evolution via chromosome fusion or intercentromeric recombination.</title>
        <authorList>
            <person name="Coelho M.A."/>
            <person name="David-Palma M."/>
            <person name="Shea T."/>
            <person name="Bowers K."/>
            <person name="McGinley-Smith S."/>
            <person name="Mohammad A.W."/>
            <person name="Gnirke A."/>
            <person name="Yurkov A.M."/>
            <person name="Nowrousian M."/>
            <person name="Sun S."/>
            <person name="Cuomo C.A."/>
            <person name="Heitman J."/>
        </authorList>
    </citation>
    <scope>NUCLEOTIDE SEQUENCE</scope>
    <source>
        <strain evidence="3">CBS 10737</strain>
    </source>
</reference>
<dbReference type="RefSeq" id="XP_019012672.1">
    <property type="nucleotide sequence ID" value="XM_019153932.1"/>
</dbReference>
<feature type="compositionally biased region" description="Polar residues" evidence="1">
    <location>
        <begin position="45"/>
        <end position="61"/>
    </location>
</feature>